<organism evidence="1 2">
    <name type="scientific">Trifolium pratense</name>
    <name type="common">Red clover</name>
    <dbReference type="NCBI Taxonomy" id="57577"/>
    <lineage>
        <taxon>Eukaryota</taxon>
        <taxon>Viridiplantae</taxon>
        <taxon>Streptophyta</taxon>
        <taxon>Embryophyta</taxon>
        <taxon>Tracheophyta</taxon>
        <taxon>Spermatophyta</taxon>
        <taxon>Magnoliopsida</taxon>
        <taxon>eudicotyledons</taxon>
        <taxon>Gunneridae</taxon>
        <taxon>Pentapetalae</taxon>
        <taxon>rosids</taxon>
        <taxon>fabids</taxon>
        <taxon>Fabales</taxon>
        <taxon>Fabaceae</taxon>
        <taxon>Papilionoideae</taxon>
        <taxon>50 kb inversion clade</taxon>
        <taxon>NPAAA clade</taxon>
        <taxon>Hologalegina</taxon>
        <taxon>IRL clade</taxon>
        <taxon>Trifolieae</taxon>
        <taxon>Trifolium</taxon>
    </lineage>
</organism>
<reference evidence="1" key="1">
    <citation type="submission" date="2023-10" db="EMBL/GenBank/DDBJ databases">
        <authorList>
            <person name="Rodriguez Cubillos JULIANA M."/>
            <person name="De Vega J."/>
        </authorList>
    </citation>
    <scope>NUCLEOTIDE SEQUENCE</scope>
</reference>
<keyword evidence="2" id="KW-1185">Reference proteome</keyword>
<proteinExistence type="predicted"/>
<sequence>MLVNLMLVDTATMNAYNGGWVDFCRTRRLVEGMPVKFIATKPLDNQVIYVKVAADFSMQTTLVQQMIDGKFVPSVVAAQFFAVTP</sequence>
<accession>A0ACB0JGQ3</accession>
<name>A0ACB0JGQ3_TRIPR</name>
<protein>
    <submittedName>
        <fullName evidence="1">Uncharacterized protein</fullName>
    </submittedName>
</protein>
<comment type="caution">
    <text evidence="1">The sequence shown here is derived from an EMBL/GenBank/DDBJ whole genome shotgun (WGS) entry which is preliminary data.</text>
</comment>
<dbReference type="Proteomes" id="UP001177021">
    <property type="component" value="Unassembled WGS sequence"/>
</dbReference>
<evidence type="ECO:0000313" key="2">
    <source>
        <dbReference type="Proteomes" id="UP001177021"/>
    </source>
</evidence>
<gene>
    <name evidence="1" type="ORF">MILVUS5_LOCUS12226</name>
</gene>
<dbReference type="EMBL" id="CASHSV030000034">
    <property type="protein sequence ID" value="CAJ2642837.1"/>
    <property type="molecule type" value="Genomic_DNA"/>
</dbReference>
<evidence type="ECO:0000313" key="1">
    <source>
        <dbReference type="EMBL" id="CAJ2642837.1"/>
    </source>
</evidence>